<dbReference type="InterPro" id="IPR027417">
    <property type="entry name" value="P-loop_NTPase"/>
</dbReference>
<keyword evidence="2" id="KW-0813">Transport</keyword>
<evidence type="ECO:0000256" key="5">
    <source>
        <dbReference type="ARBA" id="ARBA00022989"/>
    </source>
</evidence>
<keyword evidence="11" id="KW-0067">ATP-binding</keyword>
<dbReference type="PANTHER" id="PTHR19229:SF36">
    <property type="entry name" value="ATP-BINDING CASSETTE SUB-FAMILY A MEMBER 2"/>
    <property type="match status" value="1"/>
</dbReference>
<evidence type="ECO:0000256" key="4">
    <source>
        <dbReference type="ARBA" id="ARBA00022737"/>
    </source>
</evidence>
<evidence type="ECO:0000256" key="1">
    <source>
        <dbReference type="ARBA" id="ARBA00004141"/>
    </source>
</evidence>
<keyword evidence="3 7" id="KW-0812">Transmembrane</keyword>
<dbReference type="Pfam" id="PF23321">
    <property type="entry name" value="R1_ABCA1"/>
    <property type="match status" value="1"/>
</dbReference>
<sequence>MPGLPLDNFVPPPPTNSPNILNNLNNFTLIRTTESPSKYYPSCHCSDDKTGYVCNEHYTDPPSFKVVTSDILLDISGQTEHEYYLYTTGLYRLRRYGAFSFGLIRDYVPQNFGKNAPPLFRKIAVRNIAKVWYNNKGYHSMPTYVNSLNNAILRANLPKSKGYPSAYGITVINHPMTDTSYLLSKDQILQGTDVLIAIFIIVAMSFVPASFVLFLVYERYTKAKHLQFVSGVNAVVYWVANYFWDMCSYVVPATCCVLILLIFDIPAYTSHKNFPAVVSLFLIYGWSITPMMYPVSFLFKEPSTAYIFLIVINLLWELLALLHHFYWKYFHMMLILEKFTTQKNKRKKLIAVNKLCLGVPEGECLGLLGVNGAGKSTTFKMLTGDTSVCGIPIKEEEKVIEWALKKLDLVNYADRVTGTYSGGNKKKTVNSHCSLGMSLQLVWTPYTRRFLWNLITELVQSGHSVVLTSHSMEECEALCTRLAIMVNGHFKCLGSIQHLKNRFGEGYYITVRTEMGEHETIKRWFRKTFTDAKLKEQHYNLLQFELKSGCISLAYVFSKMESALQELPIEEYSVCQNTLDNVFINFVKQQSDGIRDPLLNTAFSPIL</sequence>
<protein>
    <submittedName>
        <fullName evidence="11">ATP-binding cassette sub-family A member 2</fullName>
    </submittedName>
</protein>
<organism evidence="11 12">
    <name type="scientific">Caerostris extrusa</name>
    <name type="common">Bark spider</name>
    <name type="synonym">Caerostris bankana</name>
    <dbReference type="NCBI Taxonomy" id="172846"/>
    <lineage>
        <taxon>Eukaryota</taxon>
        <taxon>Metazoa</taxon>
        <taxon>Ecdysozoa</taxon>
        <taxon>Arthropoda</taxon>
        <taxon>Chelicerata</taxon>
        <taxon>Arachnida</taxon>
        <taxon>Araneae</taxon>
        <taxon>Araneomorphae</taxon>
        <taxon>Entelegynae</taxon>
        <taxon>Araneoidea</taxon>
        <taxon>Araneidae</taxon>
        <taxon>Caerostris</taxon>
    </lineage>
</organism>
<accession>A0AAV4WXD0</accession>
<evidence type="ECO:0000259" key="9">
    <source>
        <dbReference type="Pfam" id="PF12698"/>
    </source>
</evidence>
<evidence type="ECO:0000256" key="6">
    <source>
        <dbReference type="ARBA" id="ARBA00023136"/>
    </source>
</evidence>
<proteinExistence type="predicted"/>
<dbReference type="InterPro" id="IPR026082">
    <property type="entry name" value="ABCA"/>
</dbReference>
<dbReference type="InterPro" id="IPR003439">
    <property type="entry name" value="ABC_transporter-like_ATP-bd"/>
</dbReference>
<dbReference type="InterPro" id="IPR013525">
    <property type="entry name" value="ABC2_TM"/>
</dbReference>
<dbReference type="Pfam" id="PF12698">
    <property type="entry name" value="ABC2_membrane_3"/>
    <property type="match status" value="1"/>
</dbReference>
<dbReference type="GO" id="GO:0005524">
    <property type="term" value="F:ATP binding"/>
    <property type="evidence" value="ECO:0007669"/>
    <property type="project" value="UniProtKB-KW"/>
</dbReference>
<feature type="transmembrane region" description="Helical" evidence="7">
    <location>
        <begin position="194"/>
        <end position="216"/>
    </location>
</feature>
<dbReference type="InterPro" id="IPR056264">
    <property type="entry name" value="R2_ABCA1-4-like"/>
</dbReference>
<keyword evidence="11" id="KW-0547">Nucleotide-binding</keyword>
<name>A0AAV4WXD0_CAEEX</name>
<evidence type="ECO:0000259" key="8">
    <source>
        <dbReference type="Pfam" id="PF00005"/>
    </source>
</evidence>
<dbReference type="Proteomes" id="UP001054945">
    <property type="component" value="Unassembled WGS sequence"/>
</dbReference>
<reference evidence="11 12" key="1">
    <citation type="submission" date="2021-06" db="EMBL/GenBank/DDBJ databases">
        <title>Caerostris extrusa draft genome.</title>
        <authorList>
            <person name="Kono N."/>
            <person name="Arakawa K."/>
        </authorList>
    </citation>
    <scope>NUCLEOTIDE SEQUENCE [LARGE SCALE GENOMIC DNA]</scope>
</reference>
<feature type="transmembrane region" description="Helical" evidence="7">
    <location>
        <begin position="274"/>
        <end position="293"/>
    </location>
</feature>
<dbReference type="EMBL" id="BPLR01016862">
    <property type="protein sequence ID" value="GIY86933.1"/>
    <property type="molecule type" value="Genomic_DNA"/>
</dbReference>
<feature type="transmembrane region" description="Helical" evidence="7">
    <location>
        <begin position="250"/>
        <end position="267"/>
    </location>
</feature>
<feature type="domain" description="ABC-2 type transporter transmembrane" evidence="9">
    <location>
        <begin position="108"/>
        <end position="315"/>
    </location>
</feature>
<dbReference type="Pfam" id="PF00005">
    <property type="entry name" value="ABC_tran"/>
    <property type="match status" value="1"/>
</dbReference>
<feature type="domain" description="ABC transporter" evidence="8">
    <location>
        <begin position="353"/>
        <end position="387"/>
    </location>
</feature>
<evidence type="ECO:0000313" key="12">
    <source>
        <dbReference type="Proteomes" id="UP001054945"/>
    </source>
</evidence>
<dbReference type="PANTHER" id="PTHR19229">
    <property type="entry name" value="ATP-BINDING CASSETTE TRANSPORTER SUBFAMILY A ABCA"/>
    <property type="match status" value="1"/>
</dbReference>
<comment type="subcellular location">
    <subcellularLocation>
        <location evidence="1">Membrane</location>
        <topology evidence="1">Multi-pass membrane protein</topology>
    </subcellularLocation>
</comment>
<dbReference type="Gene3D" id="3.40.50.300">
    <property type="entry name" value="P-loop containing nucleotide triphosphate hydrolases"/>
    <property type="match status" value="2"/>
</dbReference>
<feature type="transmembrane region" description="Helical" evidence="7">
    <location>
        <begin position="305"/>
        <end position="327"/>
    </location>
</feature>
<evidence type="ECO:0000259" key="10">
    <source>
        <dbReference type="Pfam" id="PF23321"/>
    </source>
</evidence>
<dbReference type="GO" id="GO:0005319">
    <property type="term" value="F:lipid transporter activity"/>
    <property type="evidence" value="ECO:0007669"/>
    <property type="project" value="TreeGrafter"/>
</dbReference>
<feature type="domain" description="ABCA1-4-like C-terminal R2 regulatory" evidence="10">
    <location>
        <begin position="504"/>
        <end position="576"/>
    </location>
</feature>
<evidence type="ECO:0000256" key="2">
    <source>
        <dbReference type="ARBA" id="ARBA00022448"/>
    </source>
</evidence>
<dbReference type="AlphaFoldDB" id="A0AAV4WXD0"/>
<keyword evidence="5 7" id="KW-1133">Transmembrane helix</keyword>
<keyword evidence="6 7" id="KW-0472">Membrane</keyword>
<keyword evidence="12" id="KW-1185">Reference proteome</keyword>
<dbReference type="GO" id="GO:0016020">
    <property type="term" value="C:membrane"/>
    <property type="evidence" value="ECO:0007669"/>
    <property type="project" value="UniProtKB-SubCell"/>
</dbReference>
<evidence type="ECO:0000313" key="11">
    <source>
        <dbReference type="EMBL" id="GIY86933.1"/>
    </source>
</evidence>
<keyword evidence="4" id="KW-0677">Repeat</keyword>
<dbReference type="GO" id="GO:0140359">
    <property type="term" value="F:ABC-type transporter activity"/>
    <property type="evidence" value="ECO:0007669"/>
    <property type="project" value="InterPro"/>
</dbReference>
<dbReference type="GO" id="GO:0016887">
    <property type="term" value="F:ATP hydrolysis activity"/>
    <property type="evidence" value="ECO:0007669"/>
    <property type="project" value="InterPro"/>
</dbReference>
<evidence type="ECO:0000256" key="3">
    <source>
        <dbReference type="ARBA" id="ARBA00022692"/>
    </source>
</evidence>
<dbReference type="SUPFAM" id="SSF52540">
    <property type="entry name" value="P-loop containing nucleoside triphosphate hydrolases"/>
    <property type="match status" value="1"/>
</dbReference>
<gene>
    <name evidence="11" type="primary">Abca2</name>
    <name evidence="11" type="ORF">CEXT_421621</name>
</gene>
<evidence type="ECO:0000256" key="7">
    <source>
        <dbReference type="SAM" id="Phobius"/>
    </source>
</evidence>
<comment type="caution">
    <text evidence="11">The sequence shown here is derived from an EMBL/GenBank/DDBJ whole genome shotgun (WGS) entry which is preliminary data.</text>
</comment>